<protein>
    <submittedName>
        <fullName evidence="1">Uncharacterized protein</fullName>
    </submittedName>
</protein>
<comment type="caution">
    <text evidence="1">The sequence shown here is derived from an EMBL/GenBank/DDBJ whole genome shotgun (WGS) entry which is preliminary data.</text>
</comment>
<name>X0W038_9ZZZZ</name>
<evidence type="ECO:0000313" key="1">
    <source>
        <dbReference type="EMBL" id="GAG16722.1"/>
    </source>
</evidence>
<sequence length="54" mass="5828">LQKARARELIDSMGIGNSLDGYLPTGKTTRDVAADADLMALFIENMEAGDQVPF</sequence>
<reference evidence="1" key="1">
    <citation type="journal article" date="2014" name="Front. Microbiol.">
        <title>High frequency of phylogenetically diverse reductive dehalogenase-homologous genes in deep subseafloor sedimentary metagenomes.</title>
        <authorList>
            <person name="Kawai M."/>
            <person name="Futagami T."/>
            <person name="Toyoda A."/>
            <person name="Takaki Y."/>
            <person name="Nishi S."/>
            <person name="Hori S."/>
            <person name="Arai W."/>
            <person name="Tsubouchi T."/>
            <person name="Morono Y."/>
            <person name="Uchiyama I."/>
            <person name="Ito T."/>
            <person name="Fujiyama A."/>
            <person name="Inagaki F."/>
            <person name="Takami H."/>
        </authorList>
    </citation>
    <scope>NUCLEOTIDE SEQUENCE</scope>
    <source>
        <strain evidence="1">Expedition CK06-06</strain>
    </source>
</reference>
<feature type="non-terminal residue" evidence="1">
    <location>
        <position position="1"/>
    </location>
</feature>
<accession>X0W038</accession>
<organism evidence="1">
    <name type="scientific">marine sediment metagenome</name>
    <dbReference type="NCBI Taxonomy" id="412755"/>
    <lineage>
        <taxon>unclassified sequences</taxon>
        <taxon>metagenomes</taxon>
        <taxon>ecological metagenomes</taxon>
    </lineage>
</organism>
<gene>
    <name evidence="1" type="ORF">S01H1_59948</name>
</gene>
<dbReference type="AlphaFoldDB" id="X0W038"/>
<proteinExistence type="predicted"/>
<dbReference type="EMBL" id="BARS01039244">
    <property type="protein sequence ID" value="GAG16722.1"/>
    <property type="molecule type" value="Genomic_DNA"/>
</dbReference>